<keyword evidence="5" id="KW-1133">Transmembrane helix</keyword>
<dbReference type="Pfam" id="PF13365">
    <property type="entry name" value="Trypsin_2"/>
    <property type="match status" value="1"/>
</dbReference>
<dbReference type="GO" id="GO:0004252">
    <property type="term" value="F:serine-type endopeptidase activity"/>
    <property type="evidence" value="ECO:0007669"/>
    <property type="project" value="InterPro"/>
</dbReference>
<reference evidence="7" key="2">
    <citation type="submission" date="2023-01" db="EMBL/GenBank/DDBJ databases">
        <authorList>
            <person name="Sun Q."/>
            <person name="Evtushenko L."/>
        </authorList>
    </citation>
    <scope>NUCLEOTIDE SEQUENCE</scope>
    <source>
        <strain evidence="7">VKM Ac-1958</strain>
    </source>
</reference>
<evidence type="ECO:0000313" key="7">
    <source>
        <dbReference type="EMBL" id="GLK02013.1"/>
    </source>
</evidence>
<evidence type="ECO:0000256" key="5">
    <source>
        <dbReference type="SAM" id="Phobius"/>
    </source>
</evidence>
<dbReference type="InterPro" id="IPR043504">
    <property type="entry name" value="Peptidase_S1_PA_chymotrypsin"/>
</dbReference>
<dbReference type="Gene3D" id="2.40.10.10">
    <property type="entry name" value="Trypsin-like serine proteases"/>
    <property type="match status" value="2"/>
</dbReference>
<feature type="transmembrane region" description="Helical" evidence="5">
    <location>
        <begin position="118"/>
        <end position="143"/>
    </location>
</feature>
<dbReference type="PANTHER" id="PTHR43343:SF3">
    <property type="entry name" value="PROTEASE DO-LIKE 8, CHLOROPLASTIC"/>
    <property type="match status" value="1"/>
</dbReference>
<evidence type="ECO:0000256" key="4">
    <source>
        <dbReference type="SAM" id="MobiDB-lite"/>
    </source>
</evidence>
<dbReference type="InterPro" id="IPR051201">
    <property type="entry name" value="Chloro_Bact_Ser_Proteases"/>
</dbReference>
<dbReference type="InterPro" id="IPR009003">
    <property type="entry name" value="Peptidase_S1_PA"/>
</dbReference>
<dbReference type="GO" id="GO:0006508">
    <property type="term" value="P:proteolysis"/>
    <property type="evidence" value="ECO:0007669"/>
    <property type="project" value="UniProtKB-KW"/>
</dbReference>
<dbReference type="PANTHER" id="PTHR43343">
    <property type="entry name" value="PEPTIDASE S12"/>
    <property type="match status" value="1"/>
</dbReference>
<organism evidence="7 8">
    <name type="scientific">Microbacterium keratanolyticum</name>
    <dbReference type="NCBI Taxonomy" id="67574"/>
    <lineage>
        <taxon>Bacteria</taxon>
        <taxon>Bacillati</taxon>
        <taxon>Actinomycetota</taxon>
        <taxon>Actinomycetes</taxon>
        <taxon>Micrococcales</taxon>
        <taxon>Microbacteriaceae</taxon>
        <taxon>Microbacterium</taxon>
    </lineage>
</organism>
<evidence type="ECO:0000256" key="3">
    <source>
        <dbReference type="ARBA" id="ARBA00022801"/>
    </source>
</evidence>
<dbReference type="InterPro" id="IPR001478">
    <property type="entry name" value="PDZ"/>
</dbReference>
<dbReference type="Proteomes" id="UP001142325">
    <property type="component" value="Unassembled WGS sequence"/>
</dbReference>
<dbReference type="Gene3D" id="2.30.42.10">
    <property type="match status" value="1"/>
</dbReference>
<evidence type="ECO:0000313" key="8">
    <source>
        <dbReference type="Proteomes" id="UP001142325"/>
    </source>
</evidence>
<keyword evidence="5" id="KW-0472">Membrane</keyword>
<keyword evidence="3" id="KW-0378">Hydrolase</keyword>
<feature type="domain" description="PDZ" evidence="6">
    <location>
        <begin position="406"/>
        <end position="492"/>
    </location>
</feature>
<evidence type="ECO:0000256" key="2">
    <source>
        <dbReference type="ARBA" id="ARBA00022670"/>
    </source>
</evidence>
<comment type="similarity">
    <text evidence="1">Belongs to the peptidase S1C family.</text>
</comment>
<dbReference type="InterPro" id="IPR001940">
    <property type="entry name" value="Peptidase_S1C"/>
</dbReference>
<accession>A0A9W6HT14</accession>
<comment type="caution">
    <text evidence="7">The sequence shown here is derived from an EMBL/GenBank/DDBJ whole genome shotgun (WGS) entry which is preliminary data.</text>
</comment>
<feature type="region of interest" description="Disordered" evidence="4">
    <location>
        <begin position="1"/>
        <end position="63"/>
    </location>
</feature>
<dbReference type="SUPFAM" id="SSF50494">
    <property type="entry name" value="Trypsin-like serine proteases"/>
    <property type="match status" value="1"/>
</dbReference>
<feature type="compositionally biased region" description="Low complexity" evidence="4">
    <location>
        <begin position="40"/>
        <end position="51"/>
    </location>
</feature>
<keyword evidence="5" id="KW-0812">Transmembrane</keyword>
<dbReference type="EMBL" id="BSET01000001">
    <property type="protein sequence ID" value="GLK02013.1"/>
    <property type="molecule type" value="Genomic_DNA"/>
</dbReference>
<reference evidence="7" key="1">
    <citation type="journal article" date="2014" name="Int. J. Syst. Evol. Microbiol.">
        <title>Complete genome sequence of Corynebacterium casei LMG S-19264T (=DSM 44701T), isolated from a smear-ripened cheese.</title>
        <authorList>
            <consortium name="US DOE Joint Genome Institute (JGI-PGF)"/>
            <person name="Walter F."/>
            <person name="Albersmeier A."/>
            <person name="Kalinowski J."/>
            <person name="Ruckert C."/>
        </authorList>
    </citation>
    <scope>NUCLEOTIDE SEQUENCE</scope>
    <source>
        <strain evidence="7">VKM Ac-1958</strain>
    </source>
</reference>
<dbReference type="RefSeq" id="WP_204939603.1">
    <property type="nucleotide sequence ID" value="NZ_BAAAUM010000001.1"/>
</dbReference>
<sequence length="509" mass="49372">MNDQNPRPEIPESSDASGHDLPATFSSDSTPATPAPVVPEAPSVPAASIPERPALPTAVPQAPTFAAPDGATLPLGATAPVAPGAAASGAAFGAAAQIPTPIESAPSAQKKSLGGTKVAAIILAAALVGGAAGVGGSALYAGLNGGSSTGPVAGPSTVTVNNPDEVTSATAIAAKALPSVVTIEVAGSSSGGSGSGVILDEQGHILTNAHVVTLDGQATEPAIRVTTSDGRLLDAEVVGIDPLYDLAVIKVSDASGLTPIEFADSSEVNVGSVAAAVGAPLGLANSVTTGIVSALNRSISVQSSALPEVQGAPDGEDSQGDQPFQFDLPGATPSQGQRESISISVIQTDAAINPGNSGGALVDGDGRLIGINVAIATASGSSDAAGSIGVGFAIPSNIAQRIADELIENGEATHGLLGASVSPASSVEDATVLGAYIANATPGGAADAAGLREGDIVTAFNGTPISNARDLTAQVRSVAAGAEAEVTFVRDGRTQTATVTLGDLNSLAE</sequence>
<keyword evidence="2" id="KW-0645">Protease</keyword>
<protein>
    <recommendedName>
        <fullName evidence="6">PDZ domain-containing protein</fullName>
    </recommendedName>
</protein>
<dbReference type="SMART" id="SM00228">
    <property type="entry name" value="PDZ"/>
    <property type="match status" value="1"/>
</dbReference>
<dbReference type="AlphaFoldDB" id="A0A9W6HT14"/>
<dbReference type="Pfam" id="PF13180">
    <property type="entry name" value="PDZ_2"/>
    <property type="match status" value="1"/>
</dbReference>
<keyword evidence="8" id="KW-1185">Reference proteome</keyword>
<evidence type="ECO:0000256" key="1">
    <source>
        <dbReference type="ARBA" id="ARBA00010541"/>
    </source>
</evidence>
<gene>
    <name evidence="7" type="ORF">GCM10017596_17280</name>
</gene>
<dbReference type="PRINTS" id="PR00834">
    <property type="entry name" value="PROTEASES2C"/>
</dbReference>
<proteinExistence type="inferred from homology"/>
<dbReference type="InterPro" id="IPR036034">
    <property type="entry name" value="PDZ_sf"/>
</dbReference>
<evidence type="ECO:0000259" key="6">
    <source>
        <dbReference type="PROSITE" id="PS50106"/>
    </source>
</evidence>
<dbReference type="PROSITE" id="PS50106">
    <property type="entry name" value="PDZ"/>
    <property type="match status" value="1"/>
</dbReference>
<dbReference type="SUPFAM" id="SSF50156">
    <property type="entry name" value="PDZ domain-like"/>
    <property type="match status" value="1"/>
</dbReference>
<name>A0A9W6HT14_9MICO</name>